<dbReference type="InterPro" id="IPR029787">
    <property type="entry name" value="Nucleotide_cyclase"/>
</dbReference>
<dbReference type="Proteomes" id="UP001267638">
    <property type="component" value="Unassembled WGS sequence"/>
</dbReference>
<keyword evidence="1" id="KW-0472">Membrane</keyword>
<evidence type="ECO:0000259" key="2">
    <source>
        <dbReference type="PROSITE" id="PS50887"/>
    </source>
</evidence>
<protein>
    <submittedName>
        <fullName evidence="3">Diguanylate cyclase (GGDEF)-like protein</fullName>
    </submittedName>
</protein>
<dbReference type="Gene3D" id="3.30.70.270">
    <property type="match status" value="1"/>
</dbReference>
<dbReference type="SMART" id="SM00267">
    <property type="entry name" value="GGDEF"/>
    <property type="match status" value="1"/>
</dbReference>
<feature type="transmembrane region" description="Helical" evidence="1">
    <location>
        <begin position="136"/>
        <end position="157"/>
    </location>
</feature>
<dbReference type="PROSITE" id="PS50887">
    <property type="entry name" value="GGDEF"/>
    <property type="match status" value="1"/>
</dbReference>
<dbReference type="NCBIfam" id="TIGR00254">
    <property type="entry name" value="GGDEF"/>
    <property type="match status" value="1"/>
</dbReference>
<keyword evidence="1" id="KW-1133">Transmembrane helix</keyword>
<feature type="domain" description="GGDEF" evidence="2">
    <location>
        <begin position="237"/>
        <end position="370"/>
    </location>
</feature>
<feature type="transmembrane region" description="Helical" evidence="1">
    <location>
        <begin position="85"/>
        <end position="104"/>
    </location>
</feature>
<feature type="transmembrane region" description="Helical" evidence="1">
    <location>
        <begin position="169"/>
        <end position="187"/>
    </location>
</feature>
<gene>
    <name evidence="3" type="ORF">J2W40_001119</name>
</gene>
<dbReference type="InterPro" id="IPR052163">
    <property type="entry name" value="DGC-Regulatory_Protein"/>
</dbReference>
<feature type="transmembrane region" description="Helical" evidence="1">
    <location>
        <begin position="12"/>
        <end position="37"/>
    </location>
</feature>
<accession>A0ABU1WZQ6</accession>
<dbReference type="SUPFAM" id="SSF55073">
    <property type="entry name" value="Nucleotide cyclase"/>
    <property type="match status" value="1"/>
</dbReference>
<dbReference type="InterPro" id="IPR000160">
    <property type="entry name" value="GGDEF_dom"/>
</dbReference>
<keyword evidence="1" id="KW-0812">Transmembrane</keyword>
<dbReference type="CDD" id="cd01949">
    <property type="entry name" value="GGDEF"/>
    <property type="match status" value="1"/>
</dbReference>
<feature type="transmembrane region" description="Helical" evidence="1">
    <location>
        <begin position="110"/>
        <end position="127"/>
    </location>
</feature>
<evidence type="ECO:0000313" key="4">
    <source>
        <dbReference type="Proteomes" id="UP001267638"/>
    </source>
</evidence>
<dbReference type="Pfam" id="PF00990">
    <property type="entry name" value="GGDEF"/>
    <property type="match status" value="1"/>
</dbReference>
<proteinExistence type="predicted"/>
<dbReference type="InterPro" id="IPR043128">
    <property type="entry name" value="Rev_trsase/Diguanyl_cyclase"/>
</dbReference>
<dbReference type="PANTHER" id="PTHR46663">
    <property type="entry name" value="DIGUANYLATE CYCLASE DGCT-RELATED"/>
    <property type="match status" value="1"/>
</dbReference>
<dbReference type="PANTHER" id="PTHR46663:SF2">
    <property type="entry name" value="GGDEF DOMAIN-CONTAINING PROTEIN"/>
    <property type="match status" value="1"/>
</dbReference>
<evidence type="ECO:0000313" key="3">
    <source>
        <dbReference type="EMBL" id="MDR7154307.1"/>
    </source>
</evidence>
<feature type="transmembrane region" description="Helical" evidence="1">
    <location>
        <begin position="43"/>
        <end position="65"/>
    </location>
</feature>
<sequence length="381" mass="41912">MLPDAVYRDLVTTLFAMTMPIIGFGILYVLVGALIYFKWHDPLIAALTGSAAIVTVGRVWLIKAYDSAGRTNQDIASLRIWERRYACLTYMVALLLAALHIRALSAHEPLAHIGTISLIFTFGAGIVSRNASRPRLCVISLSLVVGPTAIAMLLHAASGSDKVSHPEFFVLQALLLVAVTLMSLQSVRHLYISSVEHLTTKHDLATLARYDPLTGLPNRLLLRETFQANIQPSAADEQMAIHYLDLDGFKAVNDRHGHPAGDAMLREVARRLQVTIRAEDVACRLGGDEFLLLQCQVRHQDQADLLARRIIKQLSEPYLINGVEMRITASVGIAMAPEFGLELERLMAFADTALYRSKAKGKAQVHFCTTEDLHQSGLAVA</sequence>
<comment type="caution">
    <text evidence="3">The sequence shown here is derived from an EMBL/GenBank/DDBJ whole genome shotgun (WGS) entry which is preliminary data.</text>
</comment>
<reference evidence="3 4" key="1">
    <citation type="submission" date="2023-07" db="EMBL/GenBank/DDBJ databases">
        <title>Sorghum-associated microbial communities from plants grown in Nebraska, USA.</title>
        <authorList>
            <person name="Schachtman D."/>
        </authorList>
    </citation>
    <scope>NUCLEOTIDE SEQUENCE [LARGE SCALE GENOMIC DNA]</scope>
    <source>
        <strain evidence="3 4">4256</strain>
    </source>
</reference>
<dbReference type="EMBL" id="JAVDWV010000004">
    <property type="protein sequence ID" value="MDR7154307.1"/>
    <property type="molecule type" value="Genomic_DNA"/>
</dbReference>
<evidence type="ECO:0000256" key="1">
    <source>
        <dbReference type="SAM" id="Phobius"/>
    </source>
</evidence>
<keyword evidence="4" id="KW-1185">Reference proteome</keyword>
<name>A0ABU1WZQ6_SPHXE</name>
<organism evidence="3 4">
    <name type="scientific">Sphingobium xenophagum</name>
    <dbReference type="NCBI Taxonomy" id="121428"/>
    <lineage>
        <taxon>Bacteria</taxon>
        <taxon>Pseudomonadati</taxon>
        <taxon>Pseudomonadota</taxon>
        <taxon>Alphaproteobacteria</taxon>
        <taxon>Sphingomonadales</taxon>
        <taxon>Sphingomonadaceae</taxon>
        <taxon>Sphingobium</taxon>
    </lineage>
</organism>